<evidence type="ECO:0000313" key="9">
    <source>
        <dbReference type="Proteomes" id="UP000187209"/>
    </source>
</evidence>
<dbReference type="PROSITE" id="PS00616">
    <property type="entry name" value="HIS_ACID_PHOSPHAT_1"/>
    <property type="match status" value="1"/>
</dbReference>
<evidence type="ECO:0000256" key="4">
    <source>
        <dbReference type="ARBA" id="ARBA00022801"/>
    </source>
</evidence>
<proteinExistence type="inferred from homology"/>
<accession>A0A1R2C3R0</accession>
<evidence type="ECO:0000256" key="6">
    <source>
        <dbReference type="ARBA" id="ARBA00023180"/>
    </source>
</evidence>
<dbReference type="Proteomes" id="UP000187209">
    <property type="component" value="Unassembled WGS sequence"/>
</dbReference>
<dbReference type="InterPro" id="IPR033379">
    <property type="entry name" value="Acid_Pase_AS"/>
</dbReference>
<keyword evidence="4" id="KW-0378">Hydrolase</keyword>
<evidence type="ECO:0000256" key="3">
    <source>
        <dbReference type="ARBA" id="ARBA00022729"/>
    </source>
</evidence>
<dbReference type="SUPFAM" id="SSF53254">
    <property type="entry name" value="Phosphoglycerate mutase-like"/>
    <property type="match status" value="1"/>
</dbReference>
<comment type="catalytic activity">
    <reaction evidence="1">
        <text>a phosphate monoester + H2O = an alcohol + phosphate</text>
        <dbReference type="Rhea" id="RHEA:15017"/>
        <dbReference type="ChEBI" id="CHEBI:15377"/>
        <dbReference type="ChEBI" id="CHEBI:30879"/>
        <dbReference type="ChEBI" id="CHEBI:43474"/>
        <dbReference type="ChEBI" id="CHEBI:67140"/>
        <dbReference type="EC" id="3.1.3.2"/>
    </reaction>
</comment>
<evidence type="ECO:0000256" key="5">
    <source>
        <dbReference type="ARBA" id="ARBA00023157"/>
    </source>
</evidence>
<dbReference type="GO" id="GO:0003993">
    <property type="term" value="F:acid phosphatase activity"/>
    <property type="evidence" value="ECO:0007669"/>
    <property type="project" value="UniProtKB-EC"/>
</dbReference>
<dbReference type="InterPro" id="IPR000560">
    <property type="entry name" value="His_Pase_clade-2"/>
</dbReference>
<dbReference type="PANTHER" id="PTHR11567">
    <property type="entry name" value="ACID PHOSPHATASE-RELATED"/>
    <property type="match status" value="1"/>
</dbReference>
<keyword evidence="9" id="KW-1185">Reference proteome</keyword>
<dbReference type="InterPro" id="IPR029033">
    <property type="entry name" value="His_PPase_superfam"/>
</dbReference>
<dbReference type="InterPro" id="IPR050645">
    <property type="entry name" value="Histidine_acid_phosphatase"/>
</dbReference>
<evidence type="ECO:0008006" key="10">
    <source>
        <dbReference type="Google" id="ProtNLM"/>
    </source>
</evidence>
<evidence type="ECO:0000313" key="8">
    <source>
        <dbReference type="EMBL" id="OMJ83668.1"/>
    </source>
</evidence>
<feature type="signal peptide" evidence="7">
    <location>
        <begin position="1"/>
        <end position="17"/>
    </location>
</feature>
<comment type="caution">
    <text evidence="8">The sequence shown here is derived from an EMBL/GenBank/DDBJ whole genome shotgun (WGS) entry which is preliminary data.</text>
</comment>
<protein>
    <recommendedName>
        <fullName evidence="10">Acid phosphatase</fullName>
    </recommendedName>
</protein>
<keyword evidence="5" id="KW-1015">Disulfide bond</keyword>
<name>A0A1R2C3R0_9CILI</name>
<feature type="chain" id="PRO_5012977886" description="Acid phosphatase" evidence="7">
    <location>
        <begin position="18"/>
        <end position="389"/>
    </location>
</feature>
<evidence type="ECO:0000256" key="7">
    <source>
        <dbReference type="SAM" id="SignalP"/>
    </source>
</evidence>
<reference evidence="8 9" key="1">
    <citation type="submission" date="2016-11" db="EMBL/GenBank/DDBJ databases">
        <title>The macronuclear genome of Stentor coeruleus: a giant cell with tiny introns.</title>
        <authorList>
            <person name="Slabodnick M."/>
            <person name="Ruby J.G."/>
            <person name="Reiff S.B."/>
            <person name="Swart E.C."/>
            <person name="Gosai S."/>
            <person name="Prabakaran S."/>
            <person name="Witkowska E."/>
            <person name="Larue G.E."/>
            <person name="Fisher S."/>
            <person name="Freeman R.M."/>
            <person name="Gunawardena J."/>
            <person name="Chu W."/>
            <person name="Stover N.A."/>
            <person name="Gregory B.D."/>
            <person name="Nowacki M."/>
            <person name="Derisi J."/>
            <person name="Roy S.W."/>
            <person name="Marshall W.F."/>
            <person name="Sood P."/>
        </authorList>
    </citation>
    <scope>NUCLEOTIDE SEQUENCE [LARGE SCALE GENOMIC DNA]</scope>
    <source>
        <strain evidence="8">WM001</strain>
    </source>
</reference>
<gene>
    <name evidence="8" type="ORF">SteCoe_15335</name>
</gene>
<dbReference type="CDD" id="cd07061">
    <property type="entry name" value="HP_HAP_like"/>
    <property type="match status" value="1"/>
</dbReference>
<dbReference type="OrthoDB" id="282934at2759"/>
<dbReference type="EMBL" id="MPUH01000295">
    <property type="protein sequence ID" value="OMJ83668.1"/>
    <property type="molecule type" value="Genomic_DNA"/>
</dbReference>
<dbReference type="Gene3D" id="3.40.50.1240">
    <property type="entry name" value="Phosphoglycerate mutase-like"/>
    <property type="match status" value="1"/>
</dbReference>
<keyword evidence="3 7" id="KW-0732">Signal</keyword>
<sequence length="389" mass="44215">MKFTFLILALLIHLYKGSVINVIEVCRHGARAPTSSFPWDTGYWKEGLGELTPEGQRQHFLLGAEIRTRYINEPVFINSYNSSRVYVQSTDVNRTIMSAESQLMGIYPQGPSIQSNMQQKAIPPLNISQSFINQTIEILGTAALPLYYQPVPVHVVGNNYDSLLLGYSPYVCPYFALISYWVEQSSDYQFRAENYTNHLQKQLYSIFNIQYTFDQAALICDTLITLKFHGYPWPSGITSEIFSSLYEIYVYFISFSFEYNGDALASSLFYQQIIQTFDDIISGTGTITFSLYSAHDITLVGFLSAIDAWDSLQPPFASSLIYELNEIGQDYFVRIVYNDKNITVGDCPVMCPYNQFKSLVNEWIIQDVMTACQLPTSFEKGNSIKALIS</sequence>
<dbReference type="PANTHER" id="PTHR11567:SF211">
    <property type="entry name" value="PROSTATIC ACID PHOSPHATASE"/>
    <property type="match status" value="1"/>
</dbReference>
<keyword evidence="6" id="KW-0325">Glycoprotein</keyword>
<dbReference type="AlphaFoldDB" id="A0A1R2C3R0"/>
<evidence type="ECO:0000256" key="1">
    <source>
        <dbReference type="ARBA" id="ARBA00000032"/>
    </source>
</evidence>
<comment type="similarity">
    <text evidence="2">Belongs to the histidine acid phosphatase family.</text>
</comment>
<dbReference type="Pfam" id="PF00328">
    <property type="entry name" value="His_Phos_2"/>
    <property type="match status" value="1"/>
</dbReference>
<organism evidence="8 9">
    <name type="scientific">Stentor coeruleus</name>
    <dbReference type="NCBI Taxonomy" id="5963"/>
    <lineage>
        <taxon>Eukaryota</taxon>
        <taxon>Sar</taxon>
        <taxon>Alveolata</taxon>
        <taxon>Ciliophora</taxon>
        <taxon>Postciliodesmatophora</taxon>
        <taxon>Heterotrichea</taxon>
        <taxon>Heterotrichida</taxon>
        <taxon>Stentoridae</taxon>
        <taxon>Stentor</taxon>
    </lineage>
</organism>
<evidence type="ECO:0000256" key="2">
    <source>
        <dbReference type="ARBA" id="ARBA00005375"/>
    </source>
</evidence>